<feature type="domain" description="Endonuclease/exonuclease/phosphatase" evidence="3">
    <location>
        <begin position="592"/>
        <end position="738"/>
    </location>
</feature>
<accession>A0A7X2V4D5</accession>
<reference evidence="4 5" key="1">
    <citation type="journal article" date="2017" name="Int. J. Syst. Evol. Microbiol.">
        <title>Bacillus mangrovi sp. nov., isolated from a sediment sample from a mangrove forest.</title>
        <authorList>
            <person name="Gupta V."/>
            <person name="Singh P.K."/>
            <person name="Korpole S."/>
            <person name="Tanuku N.R.S."/>
            <person name="Pinnaka A.K."/>
        </authorList>
    </citation>
    <scope>NUCLEOTIDE SEQUENCE [LARGE SCALE GENOMIC DNA]</scope>
    <source>
        <strain evidence="4 5">KCTC 33872</strain>
    </source>
</reference>
<keyword evidence="4" id="KW-0378">Hydrolase</keyword>
<protein>
    <submittedName>
        <fullName evidence="4">Endonuclease</fullName>
    </submittedName>
</protein>
<organism evidence="4 5">
    <name type="scientific">Metabacillus mangrovi</name>
    <dbReference type="NCBI Taxonomy" id="1491830"/>
    <lineage>
        <taxon>Bacteria</taxon>
        <taxon>Bacillati</taxon>
        <taxon>Bacillota</taxon>
        <taxon>Bacilli</taxon>
        <taxon>Bacillales</taxon>
        <taxon>Bacillaceae</taxon>
        <taxon>Metabacillus</taxon>
    </lineage>
</organism>
<keyword evidence="4" id="KW-0255">Endonuclease</keyword>
<dbReference type="InterPro" id="IPR036691">
    <property type="entry name" value="Endo/exonu/phosph_ase_sf"/>
</dbReference>
<evidence type="ECO:0000259" key="3">
    <source>
        <dbReference type="Pfam" id="PF19580"/>
    </source>
</evidence>
<dbReference type="Proteomes" id="UP000434639">
    <property type="component" value="Unassembled WGS sequence"/>
</dbReference>
<dbReference type="GO" id="GO:0004519">
    <property type="term" value="F:endonuclease activity"/>
    <property type="evidence" value="ECO:0007669"/>
    <property type="project" value="UniProtKB-KW"/>
</dbReference>
<feature type="region of interest" description="Disordered" evidence="1">
    <location>
        <begin position="532"/>
        <end position="551"/>
    </location>
</feature>
<dbReference type="Gene3D" id="3.60.10.10">
    <property type="entry name" value="Endonuclease/exonuclease/phosphatase"/>
    <property type="match status" value="1"/>
</dbReference>
<evidence type="ECO:0000256" key="1">
    <source>
        <dbReference type="SAM" id="MobiDB-lite"/>
    </source>
</evidence>
<keyword evidence="5" id="KW-1185">Reference proteome</keyword>
<evidence type="ECO:0000313" key="4">
    <source>
        <dbReference type="EMBL" id="MTH53009.1"/>
    </source>
</evidence>
<dbReference type="Pfam" id="PF13290">
    <property type="entry name" value="CHB_HEX_C_1"/>
    <property type="match status" value="1"/>
</dbReference>
<dbReference type="PANTHER" id="PTHR42834:SF1">
    <property type="entry name" value="ENDONUCLEASE_EXONUCLEASE_PHOSPHATASE FAMILY PROTEIN (AFU_ORTHOLOGUE AFUA_3G09210)"/>
    <property type="match status" value="1"/>
</dbReference>
<dbReference type="InterPro" id="IPR059177">
    <property type="entry name" value="GH29D-like_dom"/>
</dbReference>
<dbReference type="AlphaFoldDB" id="A0A7X2V4D5"/>
<keyword evidence="4" id="KW-0540">Nuclease</keyword>
<gene>
    <name evidence="4" type="ORF">GKZ89_06260</name>
</gene>
<sequence length="784" mass="85536">MNDYFGMAQLDTLASDVEAVQENAGVPAAQTVTSKGLNEETEGELVTVRNVTVGSKDNNGNFTAQDSEGPLTVKPQDSAWLESGKQYDSITGVIDYNFNEYKLVPRNVSDITEDSQAVKTVTADPDSGLVKAGTEVKLSSDTAGAEIYYTTDGSDPSKNSNKYTEPVKIEKDTVIKAAAVKDGMKDSAISVFEYTIQKEAVRIHDIQGETHTSPYEGKNVGDVEGIVTYAPDSSNFYMQDPKPDQNEKTAEGILVYKKGHGLKPGDKVKVSGQVKEWVLEGYSDKLSTDLPVTEINASSIAKEAGQSPLPDAIVIGKDRIPPNTIIDNDQFSLFDPMEDGIDFYESLEGMRVAVENPKIVAPQNYGELVVIPGSFDTNTVSGGVRAMENDFNPERLHIDINDESFIAKAGDSFKGTINGVMSYGFGNYKMLSSKNELPEFVPGATEREVTSIKAKKDELTIASYNVENFSAKDSEEKTGNLAKAIVQNLKQPDIIGLTEMQDNDGPADTGTTAADESYKKLIAEIKAQGGPEYSYTDIAPEDKKDGGQPGGNIRVGFLYNKDRVKLAPGTKGTATEAVGYEKGKLTANPGRIDPENPAFESSRKPLAAQFKFQGENVIVVANHFNSKGGDQPLFGKNQPPVLKSEEQRHKIAEIVNSFVKDIHKKDKNASVFVLGDFNDFEFSKTFDILKGNELKNMVDKIPSKERYSYIYQGNSQVLDHILVSKHLAATTKADIVHINSAFMEEHGRASDHDPLLIQTDFSSKNRICRILDEIGLPSDLCAKN</sequence>
<evidence type="ECO:0000313" key="5">
    <source>
        <dbReference type="Proteomes" id="UP000434639"/>
    </source>
</evidence>
<dbReference type="EMBL" id="WMIB01000004">
    <property type="protein sequence ID" value="MTH53009.1"/>
    <property type="molecule type" value="Genomic_DNA"/>
</dbReference>
<dbReference type="OrthoDB" id="9801679at2"/>
<evidence type="ECO:0000259" key="2">
    <source>
        <dbReference type="Pfam" id="PF13290"/>
    </source>
</evidence>
<dbReference type="SUPFAM" id="SSF56219">
    <property type="entry name" value="DNase I-like"/>
    <property type="match status" value="1"/>
</dbReference>
<dbReference type="CDD" id="cd04486">
    <property type="entry name" value="YhcR_OBF_like"/>
    <property type="match status" value="1"/>
</dbReference>
<name>A0A7X2V4D5_9BACI</name>
<dbReference type="CDD" id="cd10283">
    <property type="entry name" value="MnuA_DNase1-like"/>
    <property type="match status" value="1"/>
</dbReference>
<dbReference type="PANTHER" id="PTHR42834">
    <property type="entry name" value="ENDONUCLEASE/EXONUCLEASE/PHOSPHATASE FAMILY PROTEIN (AFU_ORTHOLOGUE AFUA_3G09210)"/>
    <property type="match status" value="1"/>
</dbReference>
<comment type="caution">
    <text evidence="4">The sequence shown here is derived from an EMBL/GenBank/DDBJ whole genome shotgun (WGS) entry which is preliminary data.</text>
</comment>
<feature type="domain" description="GH29D-like beta-sandwich" evidence="2">
    <location>
        <begin position="125"/>
        <end position="190"/>
    </location>
</feature>
<dbReference type="InterPro" id="IPR005135">
    <property type="entry name" value="Endo/exonuclease/phosphatase"/>
</dbReference>
<proteinExistence type="predicted"/>
<dbReference type="Pfam" id="PF19580">
    <property type="entry name" value="Exo_endo_phos_3"/>
    <property type="match status" value="1"/>
</dbReference>